<sequence>MDLFWKRMKQLLPYPHTQQASFRTFSDCSKEPETRVFSDLCLVVCKSGATSQCLNCRSLFSLNRRHQKRISNRQVIPPKCNKRFLSREELVDQVAQEQARRKHAEERERYWRSKYDSEALVVDEEDNADLDSMFWATKKENISKEMECLWEQQKKNIQTAGKNGHRWHPKIIRLCIDLYTKNPHVLDPLRQFIKLPSNKIIRQVMYKNRVQQQDGWNAEILEWCLMEAKARNLKEEDYWGGFVIDEMKIQENLEMVMRNGKHKLVGFVELGEAHGHMEKILGNAKPSLATHVMQFIFLSDCGFQFPIAQFPSGHCSPTNLYLQFWKGVQKMTETGFR</sequence>
<gene>
    <name evidence="2" type="ORF">PMEA_00010389</name>
</gene>
<reference evidence="2 3" key="1">
    <citation type="submission" date="2022-05" db="EMBL/GenBank/DDBJ databases">
        <authorList>
            <consortium name="Genoscope - CEA"/>
            <person name="William W."/>
        </authorList>
    </citation>
    <scope>NUCLEOTIDE SEQUENCE [LARGE SCALE GENOMIC DNA]</scope>
</reference>
<comment type="caution">
    <text evidence="2">The sequence shown here is derived from an EMBL/GenBank/DDBJ whole genome shotgun (WGS) entry which is preliminary data.</text>
</comment>
<protein>
    <recommendedName>
        <fullName evidence="1">Transposable element P transposase-like RNase H domain-containing protein</fullName>
    </recommendedName>
</protein>
<dbReference type="Pfam" id="PF21787">
    <property type="entry name" value="TNP-like_RNaseH_N"/>
    <property type="match status" value="1"/>
</dbReference>
<evidence type="ECO:0000259" key="1">
    <source>
        <dbReference type="Pfam" id="PF21787"/>
    </source>
</evidence>
<dbReference type="AlphaFoldDB" id="A0AAU9VRZ6"/>
<evidence type="ECO:0000313" key="2">
    <source>
        <dbReference type="EMBL" id="CAH3033938.1"/>
    </source>
</evidence>
<dbReference type="InterPro" id="IPR048365">
    <property type="entry name" value="TNP-like_RNaseH_N"/>
</dbReference>
<organism evidence="2 3">
    <name type="scientific">Pocillopora meandrina</name>
    <dbReference type="NCBI Taxonomy" id="46732"/>
    <lineage>
        <taxon>Eukaryota</taxon>
        <taxon>Metazoa</taxon>
        <taxon>Cnidaria</taxon>
        <taxon>Anthozoa</taxon>
        <taxon>Hexacorallia</taxon>
        <taxon>Scleractinia</taxon>
        <taxon>Astrocoeniina</taxon>
        <taxon>Pocilloporidae</taxon>
        <taxon>Pocillopora</taxon>
    </lineage>
</organism>
<evidence type="ECO:0000313" key="3">
    <source>
        <dbReference type="Proteomes" id="UP001159428"/>
    </source>
</evidence>
<name>A0AAU9VRZ6_9CNID</name>
<keyword evidence="3" id="KW-1185">Reference proteome</keyword>
<accession>A0AAU9VRZ6</accession>
<dbReference type="EMBL" id="CALNXJ010000002">
    <property type="protein sequence ID" value="CAH3033938.1"/>
    <property type="molecule type" value="Genomic_DNA"/>
</dbReference>
<feature type="domain" description="Transposable element P transposase-like RNase H" evidence="1">
    <location>
        <begin position="215"/>
        <end position="336"/>
    </location>
</feature>
<dbReference type="Proteomes" id="UP001159428">
    <property type="component" value="Unassembled WGS sequence"/>
</dbReference>
<proteinExistence type="predicted"/>